<dbReference type="InterPro" id="IPR026325">
    <property type="entry name" value="DUF932"/>
</dbReference>
<sequence length="110" mass="11655">MGQPSVLAAKLTTPSVMSSSWHSEIAERKRTEQAAAVVKLFVSSPTIAPILGETKWAAYNAISEYADHYAPVRGARGAAEVADARALRTVSVGSTTHALKVEAFKMLQAA</sequence>
<name>A0ABT7PAB7_MYCIT</name>
<evidence type="ECO:0000313" key="2">
    <source>
        <dbReference type="Proteomes" id="UP001529272"/>
    </source>
</evidence>
<reference evidence="1" key="2">
    <citation type="submission" date="2023-06" db="EMBL/GenBank/DDBJ databases">
        <authorList>
            <person name="Spilker T."/>
        </authorList>
    </citation>
    <scope>NUCLEOTIDE SEQUENCE</scope>
    <source>
        <strain evidence="1">FLAC1071</strain>
    </source>
</reference>
<accession>A0ABT7PAB7</accession>
<dbReference type="RefSeq" id="WP_179295704.1">
    <property type="nucleotide sequence ID" value="NZ_JASZZX010000068.1"/>
</dbReference>
<protein>
    <submittedName>
        <fullName evidence="1">DUF932 domain-containing protein</fullName>
    </submittedName>
</protein>
<reference evidence="1" key="1">
    <citation type="submission" date="2023-06" db="EMBL/GenBank/DDBJ databases">
        <title>Itaconate inhibition of nontuberculous mycobacteria.</title>
        <authorList>
            <person name="Breen P."/>
            <person name="Zimbric M."/>
            <person name="Caverly L."/>
        </authorList>
    </citation>
    <scope>NUCLEOTIDE SEQUENCE</scope>
    <source>
        <strain evidence="1">FLAC1071</strain>
    </source>
</reference>
<gene>
    <name evidence="1" type="ORF">QRB35_30270</name>
</gene>
<dbReference type="Pfam" id="PF06067">
    <property type="entry name" value="DUF932"/>
    <property type="match status" value="1"/>
</dbReference>
<comment type="caution">
    <text evidence="1">The sequence shown here is derived from an EMBL/GenBank/DDBJ whole genome shotgun (WGS) entry which is preliminary data.</text>
</comment>
<dbReference type="EMBL" id="JASZZX010000068">
    <property type="protein sequence ID" value="MDM3930224.1"/>
    <property type="molecule type" value="Genomic_DNA"/>
</dbReference>
<organism evidence="1 2">
    <name type="scientific">Mycobacterium intracellulare subsp. chimaera</name>
    <dbReference type="NCBI Taxonomy" id="222805"/>
    <lineage>
        <taxon>Bacteria</taxon>
        <taxon>Bacillati</taxon>
        <taxon>Actinomycetota</taxon>
        <taxon>Actinomycetes</taxon>
        <taxon>Mycobacteriales</taxon>
        <taxon>Mycobacteriaceae</taxon>
        <taxon>Mycobacterium</taxon>
        <taxon>Mycobacterium avium complex (MAC)</taxon>
    </lineage>
</organism>
<dbReference type="Proteomes" id="UP001529272">
    <property type="component" value="Unassembled WGS sequence"/>
</dbReference>
<evidence type="ECO:0000313" key="1">
    <source>
        <dbReference type="EMBL" id="MDM3930224.1"/>
    </source>
</evidence>
<proteinExistence type="predicted"/>
<keyword evidence="2" id="KW-1185">Reference proteome</keyword>